<feature type="compositionally biased region" description="Low complexity" evidence="1">
    <location>
        <begin position="514"/>
        <end position="526"/>
    </location>
</feature>
<feature type="compositionally biased region" description="Polar residues" evidence="1">
    <location>
        <begin position="330"/>
        <end position="362"/>
    </location>
</feature>
<dbReference type="VEuPathDB" id="FungiDB:C8Q69DRAFT_240393"/>
<feature type="compositionally biased region" description="Basic and acidic residues" evidence="1">
    <location>
        <begin position="455"/>
        <end position="464"/>
    </location>
</feature>
<dbReference type="GeneID" id="39595759"/>
<dbReference type="EMBL" id="RCNU01000004">
    <property type="protein sequence ID" value="RWQ96323.1"/>
    <property type="molecule type" value="Genomic_DNA"/>
</dbReference>
<feature type="compositionally biased region" description="Basic and acidic residues" evidence="1">
    <location>
        <begin position="49"/>
        <end position="59"/>
    </location>
</feature>
<evidence type="ECO:0000256" key="1">
    <source>
        <dbReference type="SAM" id="MobiDB-lite"/>
    </source>
</evidence>
<feature type="compositionally biased region" description="Polar residues" evidence="1">
    <location>
        <begin position="93"/>
        <end position="105"/>
    </location>
</feature>
<dbReference type="AlphaFoldDB" id="A0A443HWX3"/>
<dbReference type="RefSeq" id="XP_028485968.1">
    <property type="nucleotide sequence ID" value="XM_028626482.1"/>
</dbReference>
<feature type="compositionally biased region" description="Low complexity" evidence="1">
    <location>
        <begin position="395"/>
        <end position="409"/>
    </location>
</feature>
<protein>
    <submittedName>
        <fullName evidence="2">Uncharacterized protein</fullName>
    </submittedName>
</protein>
<accession>A0A443HWX3</accession>
<feature type="region of interest" description="Disordered" evidence="1">
    <location>
        <begin position="1"/>
        <end position="123"/>
    </location>
</feature>
<feature type="compositionally biased region" description="Low complexity" evidence="1">
    <location>
        <begin position="25"/>
        <end position="47"/>
    </location>
</feature>
<organism evidence="2 3">
    <name type="scientific">Byssochlamys spectabilis</name>
    <name type="common">Paecilomyces variotii</name>
    <dbReference type="NCBI Taxonomy" id="264951"/>
    <lineage>
        <taxon>Eukaryota</taxon>
        <taxon>Fungi</taxon>
        <taxon>Dikarya</taxon>
        <taxon>Ascomycota</taxon>
        <taxon>Pezizomycotina</taxon>
        <taxon>Eurotiomycetes</taxon>
        <taxon>Eurotiomycetidae</taxon>
        <taxon>Eurotiales</taxon>
        <taxon>Thermoascaceae</taxon>
        <taxon>Paecilomyces</taxon>
    </lineage>
</organism>
<feature type="compositionally biased region" description="Polar residues" evidence="1">
    <location>
        <begin position="264"/>
        <end position="276"/>
    </location>
</feature>
<dbReference type="Proteomes" id="UP000283841">
    <property type="component" value="Unassembled WGS sequence"/>
</dbReference>
<feature type="compositionally biased region" description="Polar residues" evidence="1">
    <location>
        <begin position="535"/>
        <end position="544"/>
    </location>
</feature>
<gene>
    <name evidence="2" type="ORF">C8Q69DRAFT_240393</name>
</gene>
<name>A0A443HWX3_BYSSP</name>
<sequence>MLLTLKPPSQNGIKGPHEYSIVRQSIPTSRISSTPPAAERTTPPASAKRAPERTMDTARRGLPPPSSMTLPPPDAGLPAMAPMGQLPPPPPQWQNADDSMRNWLQSKAEEDRRRQEEERTRQESIRLEQRKIEQSILRESVQAGVPPHLIPLIFTGIAGGGTSNATLELIQHFIAQTTAQTQALQPSQLPPTQPPPTLPPPPPAVQPAHQSPLQPEVRRDNRTIPPNPYGAQAVASLSQQTVPVSPPQHLYGHGRSLQGPPADTRTQPTSSLSRLNTAEMHIHPPPANMGAAQYPPGPPQLPPVSVKQESQQQQASPSIYFHHWVPPGHSQPNTPSGRSTQDSSPYSSHPQSHLRSEYQNSPGRKRKAQGAHQPAPAPSSRAAELSPAISHRSSPRQTTPGSTSRRSGSAGHLRQRSDGPATHESRYRELREAEERAPAPRSTPPTGGSSINAGVERRDQRHESSGASTEVIETERRGDRESETQQSRYPEIHHREQPSNSYSSYSHPREAGVSTEPPTTTSAPAPENRPPEPPQSTMGPPSTR</sequence>
<reference evidence="2 3" key="1">
    <citation type="journal article" date="2018" name="Front. Microbiol.">
        <title>Genomic and genetic insights into a cosmopolitan fungus, Paecilomyces variotii (Eurotiales).</title>
        <authorList>
            <person name="Urquhart A.S."/>
            <person name="Mondo S.J."/>
            <person name="Makela M.R."/>
            <person name="Hane J.K."/>
            <person name="Wiebenga A."/>
            <person name="He G."/>
            <person name="Mihaltcheva S."/>
            <person name="Pangilinan J."/>
            <person name="Lipzen A."/>
            <person name="Barry K."/>
            <person name="de Vries R.P."/>
            <person name="Grigoriev I.V."/>
            <person name="Idnurm A."/>
        </authorList>
    </citation>
    <scope>NUCLEOTIDE SEQUENCE [LARGE SCALE GENOMIC DNA]</scope>
    <source>
        <strain evidence="2 3">CBS 101075</strain>
    </source>
</reference>
<proteinExistence type="predicted"/>
<feature type="compositionally biased region" description="Polar residues" evidence="1">
    <location>
        <begin position="307"/>
        <end position="317"/>
    </location>
</feature>
<feature type="compositionally biased region" description="Basic and acidic residues" evidence="1">
    <location>
        <begin position="415"/>
        <end position="438"/>
    </location>
</feature>
<feature type="compositionally biased region" description="Basic and acidic residues" evidence="1">
    <location>
        <begin position="473"/>
        <end position="483"/>
    </location>
</feature>
<dbReference type="InterPro" id="IPR021216">
    <property type="entry name" value="DUF2722"/>
</dbReference>
<keyword evidence="3" id="KW-1185">Reference proteome</keyword>
<dbReference type="Pfam" id="PF10846">
    <property type="entry name" value="DUF2722"/>
    <property type="match status" value="1"/>
</dbReference>
<comment type="caution">
    <text evidence="2">The sequence shown here is derived from an EMBL/GenBank/DDBJ whole genome shotgun (WGS) entry which is preliminary data.</text>
</comment>
<evidence type="ECO:0000313" key="2">
    <source>
        <dbReference type="EMBL" id="RWQ96323.1"/>
    </source>
</evidence>
<feature type="region of interest" description="Disordered" evidence="1">
    <location>
        <begin position="181"/>
        <end position="544"/>
    </location>
</feature>
<dbReference type="STRING" id="264951.A0A443HWX3"/>
<feature type="compositionally biased region" description="Pro residues" evidence="1">
    <location>
        <begin position="188"/>
        <end position="205"/>
    </location>
</feature>
<feature type="compositionally biased region" description="Pro residues" evidence="1">
    <location>
        <begin position="62"/>
        <end position="75"/>
    </location>
</feature>
<feature type="compositionally biased region" description="Basic and acidic residues" evidence="1">
    <location>
        <begin position="107"/>
        <end position="123"/>
    </location>
</feature>
<evidence type="ECO:0000313" key="3">
    <source>
        <dbReference type="Proteomes" id="UP000283841"/>
    </source>
</evidence>